<protein>
    <recommendedName>
        <fullName evidence="1">Histidine kinase/HSP90-like ATPase domain-containing protein</fullName>
    </recommendedName>
</protein>
<dbReference type="AlphaFoldDB" id="A0ABC9NGG5"/>
<dbReference type="InterPro" id="IPR036890">
    <property type="entry name" value="HATPase_C_sf"/>
</dbReference>
<name>A0ABC9NGG5_BACUC</name>
<dbReference type="GeneID" id="99751958"/>
<dbReference type="RefSeq" id="WP_005825415.1">
    <property type="nucleotide sequence ID" value="NZ_DS362236.1"/>
</dbReference>
<accession>A0ABC9NGG5</accession>
<comment type="caution">
    <text evidence="2">The sequence shown here is derived from an EMBL/GenBank/DDBJ whole genome shotgun (WGS) entry which is preliminary data.</text>
</comment>
<feature type="domain" description="Histidine kinase/HSP90-like ATPase" evidence="1">
    <location>
        <begin position="35"/>
        <end position="171"/>
    </location>
</feature>
<dbReference type="Gene3D" id="3.30.565.10">
    <property type="entry name" value="Histidine kinase-like ATPase, C-terminal domain"/>
    <property type="match status" value="1"/>
</dbReference>
<evidence type="ECO:0000313" key="2">
    <source>
        <dbReference type="EMBL" id="EDO55763.1"/>
    </source>
</evidence>
<dbReference type="Proteomes" id="UP000004110">
    <property type="component" value="Unassembled WGS sequence"/>
</dbReference>
<proteinExistence type="predicted"/>
<reference evidence="2" key="2">
    <citation type="submission" date="2013-11" db="EMBL/GenBank/DDBJ databases">
        <title>Draft genome sequence of Bacteroides uniformis (ATCC 8492).</title>
        <authorList>
            <person name="Sudarsanam P."/>
            <person name="Ley R."/>
            <person name="Guruge J."/>
            <person name="Turnbaugh P.J."/>
            <person name="Mahowald M."/>
            <person name="Liep D."/>
            <person name="Gordon J."/>
        </authorList>
    </citation>
    <scope>NUCLEOTIDE SEQUENCE</scope>
    <source>
        <strain evidence="2">ATCC 8492</strain>
    </source>
</reference>
<evidence type="ECO:0000313" key="3">
    <source>
        <dbReference type="Proteomes" id="UP000004110"/>
    </source>
</evidence>
<dbReference type="EMBL" id="AAYH02000035">
    <property type="protein sequence ID" value="EDO55763.1"/>
    <property type="molecule type" value="Genomic_DNA"/>
</dbReference>
<reference evidence="2" key="1">
    <citation type="submission" date="2007-06" db="EMBL/GenBank/DDBJ databases">
        <authorList>
            <person name="Fulton L."/>
            <person name="Clifton S."/>
            <person name="Fulton B."/>
            <person name="Xu J."/>
            <person name="Minx P."/>
            <person name="Pepin K.H."/>
            <person name="Johnson M."/>
            <person name="Thiruvilangam P."/>
            <person name="Bhonagiri V."/>
            <person name="Nash W.E."/>
            <person name="Mardis E.R."/>
            <person name="Wilson R.K."/>
        </authorList>
    </citation>
    <scope>NUCLEOTIDE SEQUENCE [LARGE SCALE GENOMIC DNA]</scope>
    <source>
        <strain evidence="2">ATCC 8492</strain>
    </source>
</reference>
<dbReference type="SUPFAM" id="SSF55874">
    <property type="entry name" value="ATPase domain of HSP90 chaperone/DNA topoisomerase II/histidine kinase"/>
    <property type="match status" value="1"/>
</dbReference>
<dbReference type="Pfam" id="PF02518">
    <property type="entry name" value="HATPase_c"/>
    <property type="match status" value="1"/>
</dbReference>
<sequence>MYEILKNGHFVKQDIAYKSLMKRHIKKHTSYLQPIFEAISNALEATSGSKDTITIRLKFSKMLMKDILEFNSIEISDTGIGFNEENLKRLRSIYDESKSFNNLGTGRIQYLHFFDKTDIYSTYQENGVLKKRRIVLSANFWDKENAVIWEGDPIVTSDEQTGTNISFYFPLYEEDKIRYTELSTSELYDKIFLRYLSRFCLNKKNLQKIKIQRYINDIHDEVNDKEITGDKIPSSDYEDSFTLKYQSYDKDKKTFVDHKRTETFNIRSYLLDPKIQKKNDVKLTSKNETVDICGMDFSFMDNSSKIDKRYMLCLISSDFITNQDSDLRGKLRILSKNEFLKKNDIFEMEKEHIFIDNIQNEVVNKIVAKYPQIKKVKEDLDKNINELIELFALDRSIVEKIGYTLGEDTATFLRRYKDYNAELSSKKEAKIKSVIDSLKHLNPSDGNFREHFKTKVNEVSKLIPQKNRADIVNYISARKSAISILNFILKKQMEIQNLQVVGKRKNNERLIHDLLFKQHTDNTLDSNLWILNEDFIHYKGISECELRNAKINGELFLREDLTEEEVNKLKAYNRDQLGKRTDVLLFPEEHKCIIVELKSTDADVGKYLNQVIDYAGLIRQYAKDKFEITNFYAYLIGESFDFDAIINANPNFIEPPYSDYVYIPDQKINGGKKREKGTMYFEVLKYSTLLQKAALRNSVFFNKLF</sequence>
<gene>
    <name evidence="2" type="ORF">BACUNI_00605</name>
</gene>
<dbReference type="InterPro" id="IPR003594">
    <property type="entry name" value="HATPase_dom"/>
</dbReference>
<keyword evidence="3" id="KW-1185">Reference proteome</keyword>
<organism evidence="2 3">
    <name type="scientific">Bacteroides uniformis (strain ATCC 8492 / DSM 6597 / CCUG 4942 / CIP 103695 / JCM 5828 / KCTC 5204 / NCTC 13054 / VPI 0061)</name>
    <dbReference type="NCBI Taxonomy" id="411479"/>
    <lineage>
        <taxon>Bacteria</taxon>
        <taxon>Pseudomonadati</taxon>
        <taxon>Bacteroidota</taxon>
        <taxon>Bacteroidia</taxon>
        <taxon>Bacteroidales</taxon>
        <taxon>Bacteroidaceae</taxon>
        <taxon>Bacteroides</taxon>
    </lineage>
</organism>
<evidence type="ECO:0000259" key="1">
    <source>
        <dbReference type="Pfam" id="PF02518"/>
    </source>
</evidence>